<name>A0AAV6WL22_9LAMI</name>
<dbReference type="PANTHER" id="PTHR32401:SF49">
    <property type="entry name" value="OS10G0129200 PROTEIN"/>
    <property type="match status" value="1"/>
</dbReference>
<organism evidence="6 7">
    <name type="scientific">Buddleja alternifolia</name>
    <dbReference type="NCBI Taxonomy" id="168488"/>
    <lineage>
        <taxon>Eukaryota</taxon>
        <taxon>Viridiplantae</taxon>
        <taxon>Streptophyta</taxon>
        <taxon>Embryophyta</taxon>
        <taxon>Tracheophyta</taxon>
        <taxon>Spermatophyta</taxon>
        <taxon>Magnoliopsida</taxon>
        <taxon>eudicotyledons</taxon>
        <taxon>Gunneridae</taxon>
        <taxon>Pentapetalae</taxon>
        <taxon>asterids</taxon>
        <taxon>lamiids</taxon>
        <taxon>Lamiales</taxon>
        <taxon>Scrophulariaceae</taxon>
        <taxon>Buddlejeae</taxon>
        <taxon>Buddleja</taxon>
    </lineage>
</organism>
<protein>
    <recommendedName>
        <fullName evidence="5">Protein kinase domain-containing protein</fullName>
    </recommendedName>
</protein>
<dbReference type="SUPFAM" id="SSF56112">
    <property type="entry name" value="Protein kinase-like (PK-like)"/>
    <property type="match status" value="1"/>
</dbReference>
<comment type="similarity">
    <text evidence="3">In the C-terminal section; belongs to the protein kinase superfamily. Ser/Thr protein kinase family.</text>
</comment>
<dbReference type="GO" id="GO:0030246">
    <property type="term" value="F:carbohydrate binding"/>
    <property type="evidence" value="ECO:0007669"/>
    <property type="project" value="UniProtKB-KW"/>
</dbReference>
<comment type="similarity">
    <text evidence="2">In the N-terminal section; belongs to the leguminous lectin family.</text>
</comment>
<evidence type="ECO:0000256" key="1">
    <source>
        <dbReference type="ARBA" id="ARBA00007606"/>
    </source>
</evidence>
<dbReference type="GO" id="GO:0006952">
    <property type="term" value="P:defense response"/>
    <property type="evidence" value="ECO:0007669"/>
    <property type="project" value="UniProtKB-ARBA"/>
</dbReference>
<comment type="caution">
    <text evidence="6">The sequence shown here is derived from an EMBL/GenBank/DDBJ whole genome shotgun (WGS) entry which is preliminary data.</text>
</comment>
<dbReference type="InterPro" id="IPR001220">
    <property type="entry name" value="Legume_lectin_dom"/>
</dbReference>
<dbReference type="PROSITE" id="PS00308">
    <property type="entry name" value="LECTIN_LEGUME_ALPHA"/>
    <property type="match status" value="1"/>
</dbReference>
<dbReference type="InterPro" id="IPR000985">
    <property type="entry name" value="Lectin_LegA_CS"/>
</dbReference>
<dbReference type="Gene3D" id="1.10.510.10">
    <property type="entry name" value="Transferase(Phosphotransferase) domain 1"/>
    <property type="match status" value="1"/>
</dbReference>
<dbReference type="InterPro" id="IPR050258">
    <property type="entry name" value="Leguminous_Lectin"/>
</dbReference>
<accession>A0AAV6WL22</accession>
<dbReference type="Proteomes" id="UP000826271">
    <property type="component" value="Unassembled WGS sequence"/>
</dbReference>
<evidence type="ECO:0000256" key="3">
    <source>
        <dbReference type="ARBA" id="ARBA00010217"/>
    </source>
</evidence>
<dbReference type="PROSITE" id="PS00307">
    <property type="entry name" value="LECTIN_LEGUME_BETA"/>
    <property type="match status" value="1"/>
</dbReference>
<dbReference type="InterPro" id="IPR013320">
    <property type="entry name" value="ConA-like_dom_sf"/>
</dbReference>
<dbReference type="PROSITE" id="PS50011">
    <property type="entry name" value="PROTEIN_KINASE_DOM"/>
    <property type="match status" value="1"/>
</dbReference>
<dbReference type="AlphaFoldDB" id="A0AAV6WL22"/>
<evidence type="ECO:0000259" key="5">
    <source>
        <dbReference type="PROSITE" id="PS50011"/>
    </source>
</evidence>
<comment type="similarity">
    <text evidence="1">Belongs to the leguminous lectin family.</text>
</comment>
<keyword evidence="4" id="KW-0430">Lectin</keyword>
<reference evidence="6" key="1">
    <citation type="submission" date="2019-10" db="EMBL/GenBank/DDBJ databases">
        <authorList>
            <person name="Zhang R."/>
            <person name="Pan Y."/>
            <person name="Wang J."/>
            <person name="Ma R."/>
            <person name="Yu S."/>
        </authorList>
    </citation>
    <scope>NUCLEOTIDE SEQUENCE</scope>
    <source>
        <strain evidence="6">LA-IB0</strain>
        <tissue evidence="6">Leaf</tissue>
    </source>
</reference>
<dbReference type="InterPro" id="IPR001245">
    <property type="entry name" value="Ser-Thr/Tyr_kinase_cat_dom"/>
</dbReference>
<sequence length="442" mass="49187">MASRILTVHLDQVINNACFMMIKTLILLHLLILIPFANPLSFNFTTFTPNDLNITYESSAYPANNTIQLTKNQRDLKTTTTASIGRAFYAKPIHLWDKSSGNLTNFSTNFSFIVNSLNVNIYRDGFAFFIAPNGSSIPNNVTKGDCMGLTPDDEALNSTKYNPFVAVEFDTYSNTWDPWGEHVGIDISSMRSVANVSWWSIMDGRRHEARINYDSGSRNLSLLFTGYINDTTILGSDTTLWQRLSYIVDLREHLPEFVTIGFSAATGNASALHSIYSWSFSSSLEINASETGPGISVGPTSDSNVAVKRVSRGSRQGIKEYASEVRIISRLRHKNLVQLLGWCHEKKELLLVQEFMPNGSLDSHLFKGRSLLSWGFGRDDGVYGACDLRLSIRQAILVLNSEVSLPVLPLRMPVPTYCTPALDTISSPYGTVVSKNCEIYDL</sequence>
<keyword evidence="7" id="KW-1185">Reference proteome</keyword>
<dbReference type="SUPFAM" id="SSF49899">
    <property type="entry name" value="Concanavalin A-like lectins/glucanases"/>
    <property type="match status" value="1"/>
</dbReference>
<dbReference type="InterPro" id="IPR011009">
    <property type="entry name" value="Kinase-like_dom_sf"/>
</dbReference>
<dbReference type="Pfam" id="PF00139">
    <property type="entry name" value="Lectin_legB"/>
    <property type="match status" value="1"/>
</dbReference>
<dbReference type="Pfam" id="PF07714">
    <property type="entry name" value="PK_Tyr_Ser-Thr"/>
    <property type="match status" value="1"/>
</dbReference>
<dbReference type="CDD" id="cd06899">
    <property type="entry name" value="lectin_legume_LecRK_Arcelin_ConA"/>
    <property type="match status" value="1"/>
</dbReference>
<evidence type="ECO:0000256" key="2">
    <source>
        <dbReference type="ARBA" id="ARBA00008536"/>
    </source>
</evidence>
<dbReference type="EMBL" id="WHWC01000015">
    <property type="protein sequence ID" value="KAG8368539.1"/>
    <property type="molecule type" value="Genomic_DNA"/>
</dbReference>
<dbReference type="GO" id="GO:0005524">
    <property type="term" value="F:ATP binding"/>
    <property type="evidence" value="ECO:0007669"/>
    <property type="project" value="InterPro"/>
</dbReference>
<proteinExistence type="inferred from homology"/>
<dbReference type="Gene3D" id="2.60.120.200">
    <property type="match status" value="1"/>
</dbReference>
<evidence type="ECO:0000313" key="6">
    <source>
        <dbReference type="EMBL" id="KAG8368539.1"/>
    </source>
</evidence>
<dbReference type="GO" id="GO:0004672">
    <property type="term" value="F:protein kinase activity"/>
    <property type="evidence" value="ECO:0007669"/>
    <property type="project" value="InterPro"/>
</dbReference>
<gene>
    <name evidence="6" type="ORF">BUALT_Bualt15G0056100</name>
</gene>
<dbReference type="PANTHER" id="PTHR32401">
    <property type="entry name" value="CONCANAVALIN A-LIKE LECTIN FAMILY PROTEIN"/>
    <property type="match status" value="1"/>
</dbReference>
<evidence type="ECO:0000313" key="7">
    <source>
        <dbReference type="Proteomes" id="UP000826271"/>
    </source>
</evidence>
<dbReference type="FunFam" id="3.30.200.20:FF:001220">
    <property type="entry name" value="ABL protein"/>
    <property type="match status" value="1"/>
</dbReference>
<dbReference type="FunFam" id="2.60.120.200:FF:000103">
    <property type="entry name" value="L-type lectin-domain containing receptor kinase IX.1"/>
    <property type="match status" value="1"/>
</dbReference>
<evidence type="ECO:0000256" key="4">
    <source>
        <dbReference type="ARBA" id="ARBA00022734"/>
    </source>
</evidence>
<dbReference type="InterPro" id="IPR000719">
    <property type="entry name" value="Prot_kinase_dom"/>
</dbReference>
<feature type="domain" description="Protein kinase" evidence="5">
    <location>
        <begin position="269"/>
        <end position="442"/>
    </location>
</feature>
<dbReference type="InterPro" id="IPR019825">
    <property type="entry name" value="Lectin_legB_Mn/Ca_BS"/>
</dbReference>